<keyword evidence="1" id="KW-0472">Membrane</keyword>
<comment type="caution">
    <text evidence="3">The sequence shown here is derived from an EMBL/GenBank/DDBJ whole genome shotgun (WGS) entry which is preliminary data.</text>
</comment>
<dbReference type="Proteomes" id="UP000070258">
    <property type="component" value="Unassembled WGS sequence"/>
</dbReference>
<dbReference type="Pfam" id="PF03703">
    <property type="entry name" value="bPH_2"/>
    <property type="match status" value="1"/>
</dbReference>
<evidence type="ECO:0000313" key="3">
    <source>
        <dbReference type="EMBL" id="KXP08784.1"/>
    </source>
</evidence>
<dbReference type="EMBL" id="LSRF01000044">
    <property type="protein sequence ID" value="KXP08784.1"/>
    <property type="molecule type" value="Genomic_DNA"/>
</dbReference>
<feature type="domain" description="YdbS-like PH" evidence="2">
    <location>
        <begin position="90"/>
        <end position="166"/>
    </location>
</feature>
<dbReference type="RefSeq" id="WP_068571659.1">
    <property type="nucleotide sequence ID" value="NZ_LSRF01000044.1"/>
</dbReference>
<feature type="transmembrane region" description="Helical" evidence="1">
    <location>
        <begin position="41"/>
        <end position="59"/>
    </location>
</feature>
<reference evidence="4" key="1">
    <citation type="submission" date="2016-02" db="EMBL/GenBank/DDBJ databases">
        <authorList>
            <person name="Wen L."/>
            <person name="He K."/>
            <person name="Yang H."/>
        </authorList>
    </citation>
    <scope>NUCLEOTIDE SEQUENCE [LARGE SCALE GENOMIC DNA]</scope>
    <source>
        <strain evidence="4">JCM 15929</strain>
    </source>
</reference>
<evidence type="ECO:0000256" key="1">
    <source>
        <dbReference type="SAM" id="Phobius"/>
    </source>
</evidence>
<keyword evidence="1" id="KW-0812">Transmembrane</keyword>
<sequence length="180" mass="18882">MAVPGIPVDPGASGATGTAEVLRPPAHQVSPRAKTWWTVRAGIRWVVVIPVVTVVLAVIPAVPWFVAVLAFLVLAAGAAAHLIVMPRFRYAFHRWEINPVAVYSQAGWLTRTRVLIPVSRVQVIDTVAGPLERAFGLSTVTVTTASSAGTVRISGLPTETAQSIAASLTVSAAEDADDAT</sequence>
<feature type="transmembrane region" description="Helical" evidence="1">
    <location>
        <begin position="65"/>
        <end position="84"/>
    </location>
</feature>
<dbReference type="OrthoDB" id="3730669at2"/>
<dbReference type="AlphaFoldDB" id="A0A138AE95"/>
<accession>A0A138AE95</accession>
<dbReference type="PANTHER" id="PTHR34473">
    <property type="entry name" value="UPF0699 TRANSMEMBRANE PROTEIN YDBS"/>
    <property type="match status" value="1"/>
</dbReference>
<protein>
    <recommendedName>
        <fullName evidence="2">YdbS-like PH domain-containing protein</fullName>
    </recommendedName>
</protein>
<evidence type="ECO:0000313" key="4">
    <source>
        <dbReference type="Proteomes" id="UP000070258"/>
    </source>
</evidence>
<proteinExistence type="predicted"/>
<dbReference type="InterPro" id="IPR005182">
    <property type="entry name" value="YdbS-like_PH"/>
</dbReference>
<organism evidence="3 4">
    <name type="scientific">Tsukamurella pseudospumae</name>
    <dbReference type="NCBI Taxonomy" id="239498"/>
    <lineage>
        <taxon>Bacteria</taxon>
        <taxon>Bacillati</taxon>
        <taxon>Actinomycetota</taxon>
        <taxon>Actinomycetes</taxon>
        <taxon>Mycobacteriales</taxon>
        <taxon>Tsukamurellaceae</taxon>
        <taxon>Tsukamurella</taxon>
    </lineage>
</organism>
<gene>
    <name evidence="3" type="ORF">AXK60_08955</name>
</gene>
<name>A0A138AE95_9ACTN</name>
<dbReference type="STRING" id="239498.AXK60_08955"/>
<dbReference type="PANTHER" id="PTHR34473:SF3">
    <property type="entry name" value="TRANSMEMBRANE PROTEIN-RELATED"/>
    <property type="match status" value="1"/>
</dbReference>
<keyword evidence="1" id="KW-1133">Transmembrane helix</keyword>
<evidence type="ECO:0000259" key="2">
    <source>
        <dbReference type="Pfam" id="PF03703"/>
    </source>
</evidence>